<organism evidence="1 2">
    <name type="scientific">Paludibacterium purpuratum</name>
    <dbReference type="NCBI Taxonomy" id="1144873"/>
    <lineage>
        <taxon>Bacteria</taxon>
        <taxon>Pseudomonadati</taxon>
        <taxon>Pseudomonadota</taxon>
        <taxon>Betaproteobacteria</taxon>
        <taxon>Neisseriales</taxon>
        <taxon>Chromobacteriaceae</taxon>
        <taxon>Paludibacterium</taxon>
    </lineage>
</organism>
<dbReference type="Proteomes" id="UP000295611">
    <property type="component" value="Unassembled WGS sequence"/>
</dbReference>
<evidence type="ECO:0000313" key="2">
    <source>
        <dbReference type="Proteomes" id="UP000295611"/>
    </source>
</evidence>
<accession>A0A4R7BCQ6</accession>
<evidence type="ECO:0008006" key="3">
    <source>
        <dbReference type="Google" id="ProtNLM"/>
    </source>
</evidence>
<protein>
    <recommendedName>
        <fullName evidence="3">DUF535 domain-containing protein</fullName>
    </recommendedName>
</protein>
<dbReference type="Pfam" id="PF04393">
    <property type="entry name" value="DUF535"/>
    <property type="match status" value="1"/>
</dbReference>
<dbReference type="RefSeq" id="WP_133678385.1">
    <property type="nucleotide sequence ID" value="NZ_SNZP01000002.1"/>
</dbReference>
<dbReference type="PANTHER" id="PTHR38785">
    <property type="entry name" value="HOMOLOG OF VIRK"/>
    <property type="match status" value="1"/>
</dbReference>
<keyword evidence="2" id="KW-1185">Reference proteome</keyword>
<dbReference type="InterPro" id="IPR007488">
    <property type="entry name" value="DUF535"/>
</dbReference>
<dbReference type="AlphaFoldDB" id="A0A4R7BCQ6"/>
<dbReference type="GO" id="GO:0006974">
    <property type="term" value="P:DNA damage response"/>
    <property type="evidence" value="ECO:0007669"/>
    <property type="project" value="TreeGrafter"/>
</dbReference>
<evidence type="ECO:0000313" key="1">
    <source>
        <dbReference type="EMBL" id="TDR81942.1"/>
    </source>
</evidence>
<dbReference type="PANTHER" id="PTHR38785:SF1">
    <property type="entry name" value="HOMOLOG OF VIRK"/>
    <property type="match status" value="1"/>
</dbReference>
<dbReference type="OrthoDB" id="1238765at2"/>
<comment type="caution">
    <text evidence="1">The sequence shown here is derived from an EMBL/GenBank/DDBJ whole genome shotgun (WGS) entry which is preliminary data.</text>
</comment>
<gene>
    <name evidence="1" type="ORF">DFP86_10252</name>
</gene>
<name>A0A4R7BCQ6_9NEIS</name>
<sequence length="301" mass="34260">MPQTAASLLRQLATGRFSRRDGLDEFKHRFKLGFRSLLTLPAMLQWLDAFVGNPALLEHLRLNPRLAMKLHRPYLTRRLGTRGKLAMLLGHYQLESELFPPETLVALLHNERCPLATVTGKDTRDYPLVLTHEHEFDKEGELSLQLMDPAGFALVTLTLTLCRMDGRATLIIGGLQGPRRDEATAEHIRAVTKAFHGLFPKRVAMEALTVLAARLGIETVLAVGKAQHIYNSWRYRKRFEADYDSFWQALEAEPAGTDYFRIPLPLVRKSMEDIASKKRAEYQRRYALLDDLATQLATNIK</sequence>
<proteinExistence type="predicted"/>
<dbReference type="EMBL" id="SNZP01000002">
    <property type="protein sequence ID" value="TDR81942.1"/>
    <property type="molecule type" value="Genomic_DNA"/>
</dbReference>
<reference evidence="1 2" key="1">
    <citation type="submission" date="2019-03" db="EMBL/GenBank/DDBJ databases">
        <title>Genomic Encyclopedia of Type Strains, Phase III (KMG-III): the genomes of soil and plant-associated and newly described type strains.</title>
        <authorList>
            <person name="Whitman W."/>
        </authorList>
    </citation>
    <scope>NUCLEOTIDE SEQUENCE [LARGE SCALE GENOMIC DNA]</scope>
    <source>
        <strain evidence="1 2">CECT 8976</strain>
    </source>
</reference>